<dbReference type="AlphaFoldDB" id="A4G102"/>
<organism evidence="1 2">
    <name type="scientific">Methanococcus maripaludis (strain C5 / ATCC BAA-1333)</name>
    <dbReference type="NCBI Taxonomy" id="402880"/>
    <lineage>
        <taxon>Archaea</taxon>
        <taxon>Methanobacteriati</taxon>
        <taxon>Methanobacteriota</taxon>
        <taxon>Methanomada group</taxon>
        <taxon>Methanococci</taxon>
        <taxon>Methanococcales</taxon>
        <taxon>Methanococcaceae</taxon>
        <taxon>Methanococcus</taxon>
    </lineage>
</organism>
<geneLocation type="plasmid" evidence="1 2">
    <name>pMMC501</name>
</geneLocation>
<protein>
    <submittedName>
        <fullName evidence="1">Uncharacterized protein</fullName>
    </submittedName>
</protein>
<dbReference type="GO" id="GO:0006355">
    <property type="term" value="P:regulation of DNA-templated transcription"/>
    <property type="evidence" value="ECO:0007669"/>
    <property type="project" value="InterPro"/>
</dbReference>
<dbReference type="RefSeq" id="WP_011869576.1">
    <property type="nucleotide sequence ID" value="NC_001811.1"/>
</dbReference>
<dbReference type="EMBL" id="CP000610">
    <property type="protein sequence ID" value="ABO36136.1"/>
    <property type="molecule type" value="Genomic_DNA"/>
</dbReference>
<dbReference type="eggNOG" id="arCOG05030">
    <property type="taxonomic scope" value="Archaea"/>
</dbReference>
<sequence length="91" mass="10755">MENNISNIRKTFLLCREVSAKDIRYYLYKLENLGEINPEVLAKAENCEKPKKLLLTLGKHDRRIVEKYGKMTNTLLNYQLITEYPEGVEYE</sequence>
<dbReference type="KEGG" id="mmq:MmarC5_1845"/>
<dbReference type="Gene3D" id="3.30.70.3260">
    <property type="entry name" value="Uncharacterised protein PF10802, DUF2540"/>
    <property type="match status" value="1"/>
</dbReference>
<name>A4G102_METM5</name>
<dbReference type="GeneID" id="4929369"/>
<accession>A4G102</accession>
<keyword evidence="1" id="KW-0614">Plasmid</keyword>
<gene>
    <name evidence="1" type="ordered locus">MmarC5_1845</name>
</gene>
<dbReference type="InterPro" id="IPR010985">
    <property type="entry name" value="Ribbon_hlx_hlx"/>
</dbReference>
<dbReference type="Pfam" id="PF10802">
    <property type="entry name" value="DUF2540"/>
    <property type="match status" value="1"/>
</dbReference>
<dbReference type="InterPro" id="IPR024254">
    <property type="entry name" value="MJ0366-like"/>
</dbReference>
<dbReference type="SUPFAM" id="SSF47598">
    <property type="entry name" value="Ribbon-helix-helix"/>
    <property type="match status" value="1"/>
</dbReference>
<evidence type="ECO:0000313" key="2">
    <source>
        <dbReference type="Proteomes" id="UP000000253"/>
    </source>
</evidence>
<reference evidence="1 2" key="1">
    <citation type="submission" date="2007-03" db="EMBL/GenBank/DDBJ databases">
        <title>Complete sequence of plasmid pMMC501 of Methanococcus maripaludis C5.</title>
        <authorList>
            <consortium name="US DOE Joint Genome Institute"/>
            <person name="Copeland A."/>
            <person name="Lucas S."/>
            <person name="Lapidus A."/>
            <person name="Barry K."/>
            <person name="Glavina del Rio T."/>
            <person name="Dalin E."/>
            <person name="Tice H."/>
            <person name="Pitluck S."/>
            <person name="Chertkov O."/>
            <person name="Brettin T."/>
            <person name="Bruce D."/>
            <person name="Han C."/>
            <person name="Detter J.C."/>
            <person name="Schmutz J."/>
            <person name="Larimer F."/>
            <person name="Land M."/>
            <person name="Hauser L."/>
            <person name="Kyrpides N."/>
            <person name="Mikhailova N."/>
            <person name="Sieprawska-Lupa M."/>
            <person name="Whitman W.B."/>
            <person name="Richardson P."/>
        </authorList>
    </citation>
    <scope>NUCLEOTIDE SEQUENCE [LARGE SCALE GENOMIC DNA]</scope>
    <source>
        <strain evidence="2">C5 / ATCC BAA-1333</strain>
        <plasmid evidence="2">Plasmid pMMC501</plasmid>
    </source>
</reference>
<evidence type="ECO:0000313" key="1">
    <source>
        <dbReference type="EMBL" id="ABO36136.1"/>
    </source>
</evidence>
<dbReference type="Proteomes" id="UP000000253">
    <property type="component" value="Plasmid pMMC501"/>
</dbReference>
<dbReference type="HOGENOM" id="CLU_188099_0_0_2"/>
<proteinExistence type="predicted"/>